<keyword evidence="2" id="KW-0472">Membrane</keyword>
<evidence type="ECO:0000313" key="3">
    <source>
        <dbReference type="EMBL" id="CDF91963.1"/>
    </source>
</evidence>
<feature type="compositionally biased region" description="Basic and acidic residues" evidence="1">
    <location>
        <begin position="64"/>
        <end position="75"/>
    </location>
</feature>
<accession>A0A8J2TC02</accession>
<keyword evidence="4" id="KW-1185">Reference proteome</keyword>
<protein>
    <submittedName>
        <fullName evidence="3">ZYBA0S16-01024g1_1</fullName>
    </submittedName>
</protein>
<dbReference type="PANTHER" id="PTHR28199">
    <property type="entry name" value="PROCESSING OF GAS1 AND ALP PROTEIN 2"/>
    <property type="match status" value="1"/>
</dbReference>
<dbReference type="InterPro" id="IPR011431">
    <property type="entry name" value="Trafficking_Pga2"/>
</dbReference>
<dbReference type="GO" id="GO:0015031">
    <property type="term" value="P:protein transport"/>
    <property type="evidence" value="ECO:0007669"/>
    <property type="project" value="TreeGrafter"/>
</dbReference>
<evidence type="ECO:0000256" key="1">
    <source>
        <dbReference type="SAM" id="MobiDB-lite"/>
    </source>
</evidence>
<feature type="transmembrane region" description="Helical" evidence="2">
    <location>
        <begin position="35"/>
        <end position="52"/>
    </location>
</feature>
<proteinExistence type="predicted"/>
<name>A0A8J2TC02_ZYGB2</name>
<sequence length="139" mass="15925">MSNSTNASSTIVETLFERTRTNLLASFEGFDLKKALRLIIIIGGYILIRNIGSRELAKRKLQNEVRRSQQEKSNKNQENLIEKPGQTNGSTSAMPFGWGNKTRKRRKEQQEAFADLVERINKEKKNGNDLEDIEDLLED</sequence>
<organism evidence="3 4">
    <name type="scientific">Zygosaccharomyces bailii (strain CLIB 213 / ATCC 58445 / CBS 680 / BCRC 21525 / NBRC 1098 / NCYC 1416 / NRRL Y-2227)</name>
    <dbReference type="NCBI Taxonomy" id="1333698"/>
    <lineage>
        <taxon>Eukaryota</taxon>
        <taxon>Fungi</taxon>
        <taxon>Dikarya</taxon>
        <taxon>Ascomycota</taxon>
        <taxon>Saccharomycotina</taxon>
        <taxon>Saccharomycetes</taxon>
        <taxon>Saccharomycetales</taxon>
        <taxon>Saccharomycetaceae</taxon>
        <taxon>Zygosaccharomyces</taxon>
    </lineage>
</organism>
<dbReference type="PANTHER" id="PTHR28199:SF1">
    <property type="entry name" value="PROCESSING OF GAS1 AND ALP PROTEIN 2"/>
    <property type="match status" value="1"/>
</dbReference>
<keyword evidence="2" id="KW-1133">Transmembrane helix</keyword>
<dbReference type="Proteomes" id="UP000019375">
    <property type="component" value="Unassembled WGS sequence"/>
</dbReference>
<keyword evidence="2" id="KW-0812">Transmembrane</keyword>
<evidence type="ECO:0000313" key="4">
    <source>
        <dbReference type="Proteomes" id="UP000019375"/>
    </source>
</evidence>
<gene>
    <name evidence="3" type="ORF">BN860_01024g</name>
</gene>
<dbReference type="EMBL" id="HG316469">
    <property type="protein sequence ID" value="CDF91963.1"/>
    <property type="molecule type" value="Genomic_DNA"/>
</dbReference>
<dbReference type="AlphaFoldDB" id="A0A8J2TC02"/>
<dbReference type="OrthoDB" id="4227028at2759"/>
<feature type="region of interest" description="Disordered" evidence="1">
    <location>
        <begin position="64"/>
        <end position="112"/>
    </location>
</feature>
<reference evidence="4" key="1">
    <citation type="journal article" date="2013" name="Genome Announc.">
        <title>Genome sequence of the food spoilage yeast Zygosaccharomyces bailii CLIB 213(T).</title>
        <authorList>
            <person name="Galeote V."/>
            <person name="Bigey F."/>
            <person name="Devillers H."/>
            <person name="Neuveglise C."/>
            <person name="Dequin S."/>
        </authorList>
    </citation>
    <scope>NUCLEOTIDE SEQUENCE [LARGE SCALE GENOMIC DNA]</scope>
    <source>
        <strain evidence="4">CLIB 213 / ATCC 58445 / CBS 680 / CCRC 21525 / NBRC 1098 / NCYC 1416 / NRRL Y-2227</strain>
    </source>
</reference>
<evidence type="ECO:0000256" key="2">
    <source>
        <dbReference type="SAM" id="Phobius"/>
    </source>
</evidence>